<dbReference type="InterPro" id="IPR051785">
    <property type="entry name" value="MMCE/EMCE_epimerase"/>
</dbReference>
<dbReference type="Pfam" id="PF13669">
    <property type="entry name" value="Glyoxalase_4"/>
    <property type="match status" value="1"/>
</dbReference>
<sequence length="128" mass="14433">MESNITGLQHIGIPTEKYENTKAFYTALGFKPYGETIIESKNQRVVFMRLGNIEFEVYEVKKSSNTSGAIDHVAIDVKSIEEAYTFIKRLGFTVIEEEITSLSLKENGVLFFTTLGPNGEKIEFNQAK</sequence>
<evidence type="ECO:0000313" key="3">
    <source>
        <dbReference type="EMBL" id="MCP1110532.1"/>
    </source>
</evidence>
<proteinExistence type="predicted"/>
<dbReference type="PROSITE" id="PS51819">
    <property type="entry name" value="VOC"/>
    <property type="match status" value="1"/>
</dbReference>
<comment type="caution">
    <text evidence="3">The sequence shown here is derived from an EMBL/GenBank/DDBJ whole genome shotgun (WGS) entry which is preliminary data.</text>
</comment>
<dbReference type="PANTHER" id="PTHR43048">
    <property type="entry name" value="METHYLMALONYL-COA EPIMERASE"/>
    <property type="match status" value="1"/>
</dbReference>
<feature type="domain" description="VOC" evidence="2">
    <location>
        <begin position="7"/>
        <end position="127"/>
    </location>
</feature>
<dbReference type="Gene3D" id="3.10.180.10">
    <property type="entry name" value="2,3-Dihydroxybiphenyl 1,2-Dioxygenase, domain 1"/>
    <property type="match status" value="1"/>
</dbReference>
<evidence type="ECO:0000256" key="1">
    <source>
        <dbReference type="ARBA" id="ARBA00022723"/>
    </source>
</evidence>
<dbReference type="RefSeq" id="WP_262069412.1">
    <property type="nucleotide sequence ID" value="NZ_JAMXOC010000014.1"/>
</dbReference>
<dbReference type="CDD" id="cd06587">
    <property type="entry name" value="VOC"/>
    <property type="match status" value="1"/>
</dbReference>
<evidence type="ECO:0000259" key="2">
    <source>
        <dbReference type="PROSITE" id="PS51819"/>
    </source>
</evidence>
<dbReference type="InterPro" id="IPR029068">
    <property type="entry name" value="Glyas_Bleomycin-R_OHBP_Dase"/>
</dbReference>
<keyword evidence="1" id="KW-0479">Metal-binding</keyword>
<name>A0ABT1EL72_9FIRM</name>
<dbReference type="InterPro" id="IPR037523">
    <property type="entry name" value="VOC_core"/>
</dbReference>
<gene>
    <name evidence="3" type="ORF">NK118_09745</name>
</gene>
<organism evidence="3 4">
    <name type="scientific">Ohessyouella blattaphilus</name>
    <dbReference type="NCBI Taxonomy" id="2949333"/>
    <lineage>
        <taxon>Bacteria</taxon>
        <taxon>Bacillati</taxon>
        <taxon>Bacillota</taxon>
        <taxon>Clostridia</taxon>
        <taxon>Lachnospirales</taxon>
        <taxon>Lachnospiraceae</taxon>
        <taxon>Ohessyouella</taxon>
    </lineage>
</organism>
<reference evidence="3 4" key="1">
    <citation type="journal article" date="2022" name="Genome Biol. Evol.">
        <title>Host diet, physiology and behaviors set the stage for Lachnospiraceae cladogenesis.</title>
        <authorList>
            <person name="Vera-Ponce De Leon A."/>
            <person name="Schneider M."/>
            <person name="Jahnes B.C."/>
            <person name="Sadowski V."/>
            <person name="Camuy-Velez L.A."/>
            <person name="Duan J."/>
            <person name="Sabree Z.L."/>
        </authorList>
    </citation>
    <scope>NUCLEOTIDE SEQUENCE [LARGE SCALE GENOMIC DNA]</scope>
    <source>
        <strain evidence="3 4">PAL227</strain>
    </source>
</reference>
<keyword evidence="4" id="KW-1185">Reference proteome</keyword>
<protein>
    <submittedName>
        <fullName evidence="3">VOC family protein</fullName>
    </submittedName>
</protein>
<dbReference type="EMBL" id="JAMZFV010000014">
    <property type="protein sequence ID" value="MCP1110532.1"/>
    <property type="molecule type" value="Genomic_DNA"/>
</dbReference>
<dbReference type="Proteomes" id="UP001523565">
    <property type="component" value="Unassembled WGS sequence"/>
</dbReference>
<dbReference type="PANTHER" id="PTHR43048:SF3">
    <property type="entry name" value="METHYLMALONYL-COA EPIMERASE, MITOCHONDRIAL"/>
    <property type="match status" value="1"/>
</dbReference>
<dbReference type="SUPFAM" id="SSF54593">
    <property type="entry name" value="Glyoxalase/Bleomycin resistance protein/Dihydroxybiphenyl dioxygenase"/>
    <property type="match status" value="1"/>
</dbReference>
<evidence type="ECO:0000313" key="4">
    <source>
        <dbReference type="Proteomes" id="UP001523565"/>
    </source>
</evidence>
<accession>A0ABT1EL72</accession>